<gene>
    <name evidence="10" type="ORF">TCHU04912_LOCUS2036</name>
</gene>
<dbReference type="GO" id="GO:0005524">
    <property type="term" value="F:ATP binding"/>
    <property type="evidence" value="ECO:0007669"/>
    <property type="project" value="UniProtKB-KW"/>
</dbReference>
<evidence type="ECO:0000256" key="2">
    <source>
        <dbReference type="ARBA" id="ARBA00022614"/>
    </source>
</evidence>
<evidence type="ECO:0000256" key="7">
    <source>
        <dbReference type="SAM" id="Phobius"/>
    </source>
</evidence>
<dbReference type="InterPro" id="IPR013210">
    <property type="entry name" value="LRR_N_plant-typ"/>
</dbReference>
<comment type="subcellular location">
    <subcellularLocation>
        <location evidence="1">Cytoplasm</location>
        <location evidence="1">Cytoskeleton</location>
        <location evidence="1">Cilium axoneme</location>
    </subcellularLocation>
</comment>
<feature type="region of interest" description="Disordered" evidence="6">
    <location>
        <begin position="352"/>
        <end position="373"/>
    </location>
</feature>
<dbReference type="GO" id="GO:0005930">
    <property type="term" value="C:axoneme"/>
    <property type="evidence" value="ECO:0007669"/>
    <property type="project" value="UniProtKB-SubCell"/>
</dbReference>
<dbReference type="FunFam" id="3.80.10.10:FF:000041">
    <property type="entry name" value="LRR receptor-like serine/threonine-protein kinase ERECTA"/>
    <property type="match status" value="1"/>
</dbReference>
<dbReference type="InterPro" id="IPR001611">
    <property type="entry name" value="Leu-rich_rpt"/>
</dbReference>
<dbReference type="EMBL" id="HBGG01004363">
    <property type="protein sequence ID" value="CAD9199803.1"/>
    <property type="molecule type" value="Transcribed_RNA"/>
</dbReference>
<feature type="transmembrane region" description="Helical" evidence="7">
    <location>
        <begin position="268"/>
        <end position="292"/>
    </location>
</feature>
<dbReference type="Pfam" id="PF13855">
    <property type="entry name" value="LRR_8"/>
    <property type="match status" value="1"/>
</dbReference>
<evidence type="ECO:0000256" key="4">
    <source>
        <dbReference type="ARBA" id="ARBA00022741"/>
    </source>
</evidence>
<name>A0A7S1SIG9_9CHLO</name>
<keyword evidence="7" id="KW-1133">Transmembrane helix</keyword>
<accession>A0A7S1SIG9</accession>
<feature type="domain" description="Leucine-rich repeat-containing N-terminal plant-type" evidence="9">
    <location>
        <begin position="38"/>
        <end position="70"/>
    </location>
</feature>
<dbReference type="InterPro" id="IPR032675">
    <property type="entry name" value="LRR_dom_sf"/>
</dbReference>
<keyword evidence="4" id="KW-0547">Nucleotide-binding</keyword>
<feature type="signal peptide" evidence="8">
    <location>
        <begin position="1"/>
        <end position="24"/>
    </location>
</feature>
<feature type="chain" id="PRO_5030649655" description="Leucine-rich repeat-containing N-terminal plant-type domain-containing protein" evidence="8">
    <location>
        <begin position="25"/>
        <end position="434"/>
    </location>
</feature>
<dbReference type="PANTHER" id="PTHR48056:SF81">
    <property type="entry name" value="RECEPTOR PROTEIN-TYROSINE KINASE CEPR1"/>
    <property type="match status" value="1"/>
</dbReference>
<evidence type="ECO:0000313" key="10">
    <source>
        <dbReference type="EMBL" id="CAD9199803.1"/>
    </source>
</evidence>
<dbReference type="InterPro" id="IPR050647">
    <property type="entry name" value="Plant_LRR-RLKs"/>
</dbReference>
<evidence type="ECO:0000256" key="1">
    <source>
        <dbReference type="ARBA" id="ARBA00004430"/>
    </source>
</evidence>
<dbReference type="SUPFAM" id="SSF52058">
    <property type="entry name" value="L domain-like"/>
    <property type="match status" value="1"/>
</dbReference>
<keyword evidence="3" id="KW-0677">Repeat</keyword>
<dbReference type="Pfam" id="PF08263">
    <property type="entry name" value="LRRNT_2"/>
    <property type="match status" value="2"/>
</dbReference>
<feature type="domain" description="Leucine-rich repeat-containing N-terminal plant-type" evidence="9">
    <location>
        <begin position="79"/>
        <end position="91"/>
    </location>
</feature>
<dbReference type="Pfam" id="PF00560">
    <property type="entry name" value="LRR_1"/>
    <property type="match status" value="1"/>
</dbReference>
<proteinExistence type="predicted"/>
<dbReference type="PANTHER" id="PTHR48056">
    <property type="entry name" value="LRR RECEPTOR-LIKE SERINE/THREONINE-PROTEIN KINASE-RELATED"/>
    <property type="match status" value="1"/>
</dbReference>
<reference evidence="10" key="1">
    <citation type="submission" date="2021-01" db="EMBL/GenBank/DDBJ databases">
        <authorList>
            <person name="Corre E."/>
            <person name="Pelletier E."/>
            <person name="Niang G."/>
            <person name="Scheremetjew M."/>
            <person name="Finn R."/>
            <person name="Kale V."/>
            <person name="Holt S."/>
            <person name="Cochrane G."/>
            <person name="Meng A."/>
            <person name="Brown T."/>
            <person name="Cohen L."/>
        </authorList>
    </citation>
    <scope>NUCLEOTIDE SEQUENCE</scope>
    <source>
        <strain evidence="10">PLY429</strain>
    </source>
</reference>
<keyword evidence="5" id="KW-0067">ATP-binding</keyword>
<evidence type="ECO:0000256" key="5">
    <source>
        <dbReference type="ARBA" id="ARBA00022840"/>
    </source>
</evidence>
<dbReference type="Gene3D" id="3.80.10.10">
    <property type="entry name" value="Ribonuclease Inhibitor"/>
    <property type="match status" value="1"/>
</dbReference>
<organism evidence="10">
    <name type="scientific">Tetraselmis chuii</name>
    <dbReference type="NCBI Taxonomy" id="63592"/>
    <lineage>
        <taxon>Eukaryota</taxon>
        <taxon>Viridiplantae</taxon>
        <taxon>Chlorophyta</taxon>
        <taxon>core chlorophytes</taxon>
        <taxon>Chlorodendrophyceae</taxon>
        <taxon>Chlorodendrales</taxon>
        <taxon>Chlorodendraceae</taxon>
        <taxon>Tetraselmis</taxon>
    </lineage>
</organism>
<keyword evidence="8" id="KW-0732">Signal</keyword>
<evidence type="ECO:0000256" key="8">
    <source>
        <dbReference type="SAM" id="SignalP"/>
    </source>
</evidence>
<protein>
    <recommendedName>
        <fullName evidence="9">Leucine-rich repeat-containing N-terminal plant-type domain-containing protein</fullName>
    </recommendedName>
</protein>
<keyword evidence="2" id="KW-0433">Leucine-rich repeat</keyword>
<evidence type="ECO:0000256" key="3">
    <source>
        <dbReference type="ARBA" id="ARBA00022737"/>
    </source>
</evidence>
<keyword evidence="7" id="KW-0472">Membrane</keyword>
<dbReference type="PRINTS" id="PR00019">
    <property type="entry name" value="LEURICHRPT"/>
</dbReference>
<evidence type="ECO:0000259" key="9">
    <source>
        <dbReference type="Pfam" id="PF08263"/>
    </source>
</evidence>
<dbReference type="AlphaFoldDB" id="A0A7S1SIG9"/>
<evidence type="ECO:0000256" key="6">
    <source>
        <dbReference type="SAM" id="MobiDB-lite"/>
    </source>
</evidence>
<sequence length="434" mass="46947">MVSHGWTQLVLLLTLTFLLLGTAASDGLGSRLSLNTTHPTDRSALLGLLSSFIVKGRQSPLRWDASVDPCGLPTCGASSGVTNCNWEGVSCEDYRVISLGLHGRGLSGHISGHICRFDELRHIDLSGNSLTGLMPHQGACQNLSNVSTIDLSGNQLTGPLPFSFASTMPRLKMLNLSHNSFSGSIQRMWGNFSRLEFIDISRNDITGSIPETLTFLRSLKLLVLDYNCRICGQLSKHFRERVMVSTTGTNIGSWMCRFEDCHQSTSVFIAQMAVSVSAVFGFLGACFITKLLRRRQGAPAMTADAGLEKEKEMTPPDLMECVGSLVLNPGGGDQMFVALPLSQELPTFRRRTLSSDEEVEPNDAESPSPPSSEIEAAITDVEVERASGNNPGGTAEDEVRIAIANVNIVVQAPIMPMVEESVREDTPSSNGENE</sequence>
<keyword evidence="7" id="KW-0812">Transmembrane</keyword>